<keyword evidence="1" id="KW-0472">Membrane</keyword>
<sequence>METSRVILKLFPLHKSLNLPFLGVEAPHTIFSRPSISPISSIPLYYLSSSPSILIAIYPHRHLSSSPSILIAIYPHRHLSSSPSILIAIYPHRHLSSSTPTVQIVIHPHVRIQVLYLLLWYFRHSYFLPANIQADSGTNITNISFRPLAGIHLRRGLAHLALRTSVIFLFALVPRAYLGLVGEAFLLLIRITELLSSNTP</sequence>
<organism evidence="2 3">
    <name type="scientific">Penicillium nordicum</name>
    <dbReference type="NCBI Taxonomy" id="229535"/>
    <lineage>
        <taxon>Eukaryota</taxon>
        <taxon>Fungi</taxon>
        <taxon>Dikarya</taxon>
        <taxon>Ascomycota</taxon>
        <taxon>Pezizomycotina</taxon>
        <taxon>Eurotiomycetes</taxon>
        <taxon>Eurotiomycetidae</taxon>
        <taxon>Eurotiales</taxon>
        <taxon>Aspergillaceae</taxon>
        <taxon>Penicillium</taxon>
    </lineage>
</organism>
<keyword evidence="3" id="KW-1185">Reference proteome</keyword>
<name>A0A0M9W9L2_9EURO</name>
<protein>
    <submittedName>
        <fullName evidence="2">Uncharacterized protein</fullName>
    </submittedName>
</protein>
<keyword evidence="1" id="KW-1133">Transmembrane helix</keyword>
<keyword evidence="1" id="KW-0812">Transmembrane</keyword>
<dbReference type="Proteomes" id="UP000037696">
    <property type="component" value="Unassembled WGS sequence"/>
</dbReference>
<gene>
    <name evidence="2" type="ORF">ACN38_g12863</name>
</gene>
<evidence type="ECO:0000256" key="1">
    <source>
        <dbReference type="SAM" id="Phobius"/>
    </source>
</evidence>
<reference evidence="2 3" key="1">
    <citation type="submission" date="2015-08" db="EMBL/GenBank/DDBJ databases">
        <title>Genome sequencing of Penicillium nordicum.</title>
        <authorList>
            <person name="Nguyen H.D."/>
            <person name="Seifert K.A."/>
        </authorList>
    </citation>
    <scope>NUCLEOTIDE SEQUENCE [LARGE SCALE GENOMIC DNA]</scope>
    <source>
        <strain evidence="2 3">DAOMC 185683</strain>
    </source>
</reference>
<dbReference type="EMBL" id="LHQQ01000467">
    <property type="protein sequence ID" value="KOS36399.1"/>
    <property type="molecule type" value="Genomic_DNA"/>
</dbReference>
<proteinExistence type="predicted"/>
<evidence type="ECO:0000313" key="3">
    <source>
        <dbReference type="Proteomes" id="UP000037696"/>
    </source>
</evidence>
<evidence type="ECO:0000313" key="2">
    <source>
        <dbReference type="EMBL" id="KOS36399.1"/>
    </source>
</evidence>
<comment type="caution">
    <text evidence="2">The sequence shown here is derived from an EMBL/GenBank/DDBJ whole genome shotgun (WGS) entry which is preliminary data.</text>
</comment>
<accession>A0A0M9W9L2</accession>
<dbReference type="AlphaFoldDB" id="A0A0M9W9L2"/>
<feature type="transmembrane region" description="Helical" evidence="1">
    <location>
        <begin position="160"/>
        <end position="178"/>
    </location>
</feature>